<evidence type="ECO:0000313" key="1">
    <source>
        <dbReference type="EMBL" id="GGN86259.1"/>
    </source>
</evidence>
<gene>
    <name evidence="1" type="ORF">GCM10011610_41350</name>
</gene>
<evidence type="ECO:0000313" key="2">
    <source>
        <dbReference type="Proteomes" id="UP000658127"/>
    </source>
</evidence>
<dbReference type="RefSeq" id="WP_189030659.1">
    <property type="nucleotide sequence ID" value="NZ_BMNE01000004.1"/>
</dbReference>
<evidence type="ECO:0008006" key="3">
    <source>
        <dbReference type="Google" id="ProtNLM"/>
    </source>
</evidence>
<dbReference type="EMBL" id="BMNE01000004">
    <property type="protein sequence ID" value="GGN86259.1"/>
    <property type="molecule type" value="Genomic_DNA"/>
</dbReference>
<accession>A0ABQ2KMC3</accession>
<keyword evidence="2" id="KW-1185">Reference proteome</keyword>
<comment type="caution">
    <text evidence="1">The sequence shown here is derived from an EMBL/GenBank/DDBJ whole genome shotgun (WGS) entry which is preliminary data.</text>
</comment>
<sequence length="113" mass="11942">MGTQVSGGVVVNQSAMTTSVNSLKTTVSELRTAAKNVEDNSWGAGRNGAESEAGRAYVDYGVRIAEGIERTVTWLKVWTTSTEATAEAIGNATVEFTEVDKNTARALDRTGAK</sequence>
<name>A0ABQ2KMC3_9NOCA</name>
<organism evidence="1 2">
    <name type="scientific">Nocardia rhizosphaerihabitans</name>
    <dbReference type="NCBI Taxonomy" id="1691570"/>
    <lineage>
        <taxon>Bacteria</taxon>
        <taxon>Bacillati</taxon>
        <taxon>Actinomycetota</taxon>
        <taxon>Actinomycetes</taxon>
        <taxon>Mycobacteriales</taxon>
        <taxon>Nocardiaceae</taxon>
        <taxon>Nocardia</taxon>
    </lineage>
</organism>
<reference evidence="2" key="1">
    <citation type="journal article" date="2019" name="Int. J. Syst. Evol. Microbiol.">
        <title>The Global Catalogue of Microorganisms (GCM) 10K type strain sequencing project: providing services to taxonomists for standard genome sequencing and annotation.</title>
        <authorList>
            <consortium name="The Broad Institute Genomics Platform"/>
            <consortium name="The Broad Institute Genome Sequencing Center for Infectious Disease"/>
            <person name="Wu L."/>
            <person name="Ma J."/>
        </authorList>
    </citation>
    <scope>NUCLEOTIDE SEQUENCE [LARGE SCALE GENOMIC DNA]</scope>
    <source>
        <strain evidence="2">CGMCC 4.7329</strain>
    </source>
</reference>
<dbReference type="Proteomes" id="UP000658127">
    <property type="component" value="Unassembled WGS sequence"/>
</dbReference>
<protein>
    <recommendedName>
        <fullName evidence="3">WXG100 family type VII secretion target</fullName>
    </recommendedName>
</protein>
<proteinExistence type="predicted"/>